<evidence type="ECO:0000313" key="2">
    <source>
        <dbReference type="Proteomes" id="UP000249254"/>
    </source>
</evidence>
<sequence>MSRSLYERPPLVIATGVDVDAVDLWLRTQVAPWDYEGCGNLCDIRINLIGRASGLGRRLGEAKLASFGQRDDGGQWA</sequence>
<name>A0A328AHA8_9CAUL</name>
<organism evidence="1 2">
    <name type="scientific">Phenylobacterium soli</name>
    <dbReference type="NCBI Taxonomy" id="2170551"/>
    <lineage>
        <taxon>Bacteria</taxon>
        <taxon>Pseudomonadati</taxon>
        <taxon>Pseudomonadota</taxon>
        <taxon>Alphaproteobacteria</taxon>
        <taxon>Caulobacterales</taxon>
        <taxon>Caulobacteraceae</taxon>
        <taxon>Phenylobacterium</taxon>
    </lineage>
</organism>
<comment type="caution">
    <text evidence="1">The sequence shown here is derived from an EMBL/GenBank/DDBJ whole genome shotgun (WGS) entry which is preliminary data.</text>
</comment>
<reference evidence="2" key="1">
    <citation type="submission" date="2018-05" db="EMBL/GenBank/DDBJ databases">
        <authorList>
            <person name="Li X."/>
        </authorList>
    </citation>
    <scope>NUCLEOTIDE SEQUENCE [LARGE SCALE GENOMIC DNA]</scope>
    <source>
        <strain evidence="2">LX32</strain>
    </source>
</reference>
<dbReference type="Proteomes" id="UP000249254">
    <property type="component" value="Unassembled WGS sequence"/>
</dbReference>
<evidence type="ECO:0000313" key="1">
    <source>
        <dbReference type="EMBL" id="RAK54130.1"/>
    </source>
</evidence>
<dbReference type="AlphaFoldDB" id="A0A328AHA8"/>
<gene>
    <name evidence="1" type="ORF">DJ017_06140</name>
</gene>
<proteinExistence type="predicted"/>
<accession>A0A328AHA8</accession>
<dbReference type="EMBL" id="QFYQ01000001">
    <property type="protein sequence ID" value="RAK54130.1"/>
    <property type="molecule type" value="Genomic_DNA"/>
</dbReference>
<keyword evidence="2" id="KW-1185">Reference proteome</keyword>
<protein>
    <submittedName>
        <fullName evidence="1">Uncharacterized protein</fullName>
    </submittedName>
</protein>